<feature type="transmembrane region" description="Helical" evidence="7">
    <location>
        <begin position="190"/>
        <end position="210"/>
    </location>
</feature>
<feature type="transmembrane region" description="Helical" evidence="7">
    <location>
        <begin position="47"/>
        <end position="68"/>
    </location>
</feature>
<keyword evidence="7" id="KW-0812">Transmembrane</keyword>
<keyword evidence="3" id="KW-0597">Phosphoprotein</keyword>
<evidence type="ECO:0000256" key="6">
    <source>
        <dbReference type="ARBA" id="ARBA00023012"/>
    </source>
</evidence>
<dbReference type="CDD" id="cd00082">
    <property type="entry name" value="HisKA"/>
    <property type="match status" value="1"/>
</dbReference>
<dbReference type="Proteomes" id="UP001193501">
    <property type="component" value="Unassembled WGS sequence"/>
</dbReference>
<keyword evidence="5" id="KW-0418">Kinase</keyword>
<dbReference type="Gene3D" id="3.30.565.10">
    <property type="entry name" value="Histidine kinase-like ATPase, C-terminal domain"/>
    <property type="match status" value="1"/>
</dbReference>
<evidence type="ECO:0000256" key="2">
    <source>
        <dbReference type="ARBA" id="ARBA00012438"/>
    </source>
</evidence>
<dbReference type="InterPro" id="IPR003661">
    <property type="entry name" value="HisK_dim/P_dom"/>
</dbReference>
<protein>
    <recommendedName>
        <fullName evidence="2">histidine kinase</fullName>
        <ecNumber evidence="2">2.7.13.3</ecNumber>
    </recommendedName>
</protein>
<dbReference type="InterPro" id="IPR050736">
    <property type="entry name" value="Sensor_HK_Regulatory"/>
</dbReference>
<dbReference type="PANTHER" id="PTHR43711:SF28">
    <property type="entry name" value="SENSOR HISTIDINE KINASE YXDK"/>
    <property type="match status" value="1"/>
</dbReference>
<dbReference type="SMART" id="SM00388">
    <property type="entry name" value="HisKA"/>
    <property type="match status" value="1"/>
</dbReference>
<dbReference type="PROSITE" id="PS50109">
    <property type="entry name" value="HIS_KIN"/>
    <property type="match status" value="1"/>
</dbReference>
<dbReference type="InterPro" id="IPR036097">
    <property type="entry name" value="HisK_dim/P_sf"/>
</dbReference>
<evidence type="ECO:0000259" key="8">
    <source>
        <dbReference type="PROSITE" id="PS50109"/>
    </source>
</evidence>
<keyword evidence="7" id="KW-1133">Transmembrane helix</keyword>
<dbReference type="EMBL" id="JAABNR010000009">
    <property type="protein sequence ID" value="NBZ88165.1"/>
    <property type="molecule type" value="Genomic_DNA"/>
</dbReference>
<dbReference type="InterPro" id="IPR005467">
    <property type="entry name" value="His_kinase_dom"/>
</dbReference>
<comment type="caution">
    <text evidence="9">The sequence shown here is derived from an EMBL/GenBank/DDBJ whole genome shotgun (WGS) entry which is preliminary data.</text>
</comment>
<dbReference type="GO" id="GO:0000155">
    <property type="term" value="F:phosphorelay sensor kinase activity"/>
    <property type="evidence" value="ECO:0007669"/>
    <property type="project" value="InterPro"/>
</dbReference>
<organism evidence="9 10">
    <name type="scientific">Stagnihabitans tardus</name>
    <dbReference type="NCBI Taxonomy" id="2699202"/>
    <lineage>
        <taxon>Bacteria</taxon>
        <taxon>Pseudomonadati</taxon>
        <taxon>Pseudomonadota</taxon>
        <taxon>Alphaproteobacteria</taxon>
        <taxon>Rhodobacterales</taxon>
        <taxon>Paracoccaceae</taxon>
        <taxon>Stagnihabitans</taxon>
    </lineage>
</organism>
<feature type="domain" description="Histidine kinase" evidence="8">
    <location>
        <begin position="251"/>
        <end position="463"/>
    </location>
</feature>
<evidence type="ECO:0000313" key="10">
    <source>
        <dbReference type="Proteomes" id="UP001193501"/>
    </source>
</evidence>
<dbReference type="PRINTS" id="PR00344">
    <property type="entry name" value="BCTRLSENSOR"/>
</dbReference>
<comment type="catalytic activity">
    <reaction evidence="1">
        <text>ATP + protein L-histidine = ADP + protein N-phospho-L-histidine.</text>
        <dbReference type="EC" id="2.7.13.3"/>
    </reaction>
</comment>
<dbReference type="RefSeq" id="WP_168774969.1">
    <property type="nucleotide sequence ID" value="NZ_JAABNR010000009.1"/>
</dbReference>
<keyword evidence="7" id="KW-0472">Membrane</keyword>
<feature type="transmembrane region" description="Helical" evidence="7">
    <location>
        <begin position="109"/>
        <end position="130"/>
    </location>
</feature>
<dbReference type="Gene3D" id="1.10.287.130">
    <property type="match status" value="1"/>
</dbReference>
<feature type="transmembrane region" description="Helical" evidence="7">
    <location>
        <begin position="164"/>
        <end position="183"/>
    </location>
</feature>
<evidence type="ECO:0000256" key="7">
    <source>
        <dbReference type="SAM" id="Phobius"/>
    </source>
</evidence>
<keyword evidence="4" id="KW-0808">Transferase</keyword>
<dbReference type="SUPFAM" id="SSF47384">
    <property type="entry name" value="Homodimeric domain of signal transducing histidine kinase"/>
    <property type="match status" value="1"/>
</dbReference>
<evidence type="ECO:0000256" key="5">
    <source>
        <dbReference type="ARBA" id="ARBA00022777"/>
    </source>
</evidence>
<gene>
    <name evidence="9" type="ORF">GV832_11300</name>
</gene>
<dbReference type="InterPro" id="IPR036890">
    <property type="entry name" value="HATPase_C_sf"/>
</dbReference>
<dbReference type="AlphaFoldDB" id="A0AAE4YE14"/>
<evidence type="ECO:0000313" key="9">
    <source>
        <dbReference type="EMBL" id="NBZ88165.1"/>
    </source>
</evidence>
<evidence type="ECO:0000256" key="4">
    <source>
        <dbReference type="ARBA" id="ARBA00022679"/>
    </source>
</evidence>
<dbReference type="SUPFAM" id="SSF55874">
    <property type="entry name" value="ATPase domain of HSP90 chaperone/DNA topoisomerase II/histidine kinase"/>
    <property type="match status" value="1"/>
</dbReference>
<dbReference type="PANTHER" id="PTHR43711">
    <property type="entry name" value="TWO-COMPONENT HISTIDINE KINASE"/>
    <property type="match status" value="1"/>
</dbReference>
<keyword evidence="10" id="KW-1185">Reference proteome</keyword>
<keyword evidence="6" id="KW-0902">Two-component regulatory system</keyword>
<accession>A0AAE4YE14</accession>
<dbReference type="SMART" id="SM00387">
    <property type="entry name" value="HATPase_c"/>
    <property type="match status" value="1"/>
</dbReference>
<dbReference type="InterPro" id="IPR003594">
    <property type="entry name" value="HATPase_dom"/>
</dbReference>
<dbReference type="EC" id="2.7.13.3" evidence="2"/>
<reference evidence="9" key="1">
    <citation type="submission" date="2020-01" db="EMBL/GenBank/DDBJ databases">
        <authorList>
            <person name="Chen W.-M."/>
        </authorList>
    </citation>
    <scope>NUCLEOTIDE SEQUENCE</scope>
    <source>
        <strain evidence="9">CYK-10</strain>
    </source>
</reference>
<evidence type="ECO:0000256" key="1">
    <source>
        <dbReference type="ARBA" id="ARBA00000085"/>
    </source>
</evidence>
<dbReference type="InterPro" id="IPR004358">
    <property type="entry name" value="Sig_transdc_His_kin-like_C"/>
</dbReference>
<evidence type="ECO:0000256" key="3">
    <source>
        <dbReference type="ARBA" id="ARBA00022553"/>
    </source>
</evidence>
<name>A0AAE4YE14_9RHOB</name>
<dbReference type="Pfam" id="PF02518">
    <property type="entry name" value="HATPase_c"/>
    <property type="match status" value="1"/>
</dbReference>
<proteinExistence type="predicted"/>
<feature type="transmembrane region" description="Helical" evidence="7">
    <location>
        <begin position="142"/>
        <end position="158"/>
    </location>
</feature>
<feature type="transmembrane region" description="Helical" evidence="7">
    <location>
        <begin position="75"/>
        <end position="97"/>
    </location>
</feature>
<sequence>MAHAIAEGASPIAKPAPGMGTWAMFTSPSPFEDADRDFAVSHPLRPLLLAGVVTLLAYGCGVVVVWFIARGLQGFGLWIGAALVFLASWAALVSVMAWRRPGPRETVLIWGKASVYIILVSQLLVAWAIWGFFPALEPAPRMMLAGMFLICSPAQLIAAPENVAANRFGILASAGSLVAWFALRGGGLDLAMAAFSFGVGGMFFVLAGYLPGTVIETVAARRAAEEARARLEIALQAVAEERDAKTRFIAAASHDLGQPLQAAGLFFDQVLRAPDPAQRARAEDGVRRAFAAADQLISHMLNHLRLEADAVDPYLVTLELGPVLARVAAQFAPSAEEAGARITVLPSRARVRVDRVLFERALGNLVANAITHARAARILVGVRQAGGLVRVWVIDNGAGIARVDMGRVFDDYYRGDSGARVKGGFGLGLASVRRIARLMGGSAGLEPAWTRGAAFYLEFPGLKEE</sequence>